<dbReference type="Proteomes" id="UP000094622">
    <property type="component" value="Unassembled WGS sequence"/>
</dbReference>
<protein>
    <recommendedName>
        <fullName evidence="3">P-type Cu(+) transporter</fullName>
        <ecNumber evidence="3">7.2.2.8</ecNumber>
    </recommendedName>
</protein>
<dbReference type="PATRIC" id="fig|1439726.3.peg.41"/>
<proteinExistence type="inferred from homology"/>
<name>A0A1E3H878_9HYPH</name>
<evidence type="ECO:0000256" key="11">
    <source>
        <dbReference type="ARBA" id="ARBA00022989"/>
    </source>
</evidence>
<evidence type="ECO:0000313" key="17">
    <source>
        <dbReference type="Proteomes" id="UP000094622"/>
    </source>
</evidence>
<feature type="transmembrane region" description="Helical" evidence="14">
    <location>
        <begin position="139"/>
        <end position="161"/>
    </location>
</feature>
<reference evidence="16 17" key="1">
    <citation type="submission" date="2016-07" db="EMBL/GenBank/DDBJ databases">
        <title>Draft Genome Sequence of Methylobrevis pamukkalensis PK2.</title>
        <authorList>
            <person name="Vasilenko O.V."/>
            <person name="Doronina N.V."/>
            <person name="Shmareva M.N."/>
            <person name="Tarlachkov S.V."/>
            <person name="Mustakhimov I."/>
            <person name="Trotsenko Y.A."/>
        </authorList>
    </citation>
    <scope>NUCLEOTIDE SEQUENCE [LARGE SCALE GENOMIC DNA]</scope>
    <source>
        <strain evidence="16 17">PK2</strain>
    </source>
</reference>
<dbReference type="NCBIfam" id="TIGR01511">
    <property type="entry name" value="ATPase-IB1_Cu"/>
    <property type="match status" value="1"/>
</dbReference>
<dbReference type="SUPFAM" id="SSF81653">
    <property type="entry name" value="Calcium ATPase, transduction domain A"/>
    <property type="match status" value="1"/>
</dbReference>
<keyword evidence="13 14" id="KW-0472">Membrane</keyword>
<evidence type="ECO:0000259" key="15">
    <source>
        <dbReference type="PROSITE" id="PS50846"/>
    </source>
</evidence>
<comment type="caution">
    <text evidence="16">The sequence shown here is derived from an EMBL/GenBank/DDBJ whole genome shotgun (WGS) entry which is preliminary data.</text>
</comment>
<keyword evidence="6 14" id="KW-0812">Transmembrane</keyword>
<dbReference type="InterPro" id="IPR018303">
    <property type="entry name" value="ATPase_P-typ_P_site"/>
</dbReference>
<dbReference type="GO" id="GO:0005886">
    <property type="term" value="C:plasma membrane"/>
    <property type="evidence" value="ECO:0007669"/>
    <property type="project" value="UniProtKB-SubCell"/>
</dbReference>
<evidence type="ECO:0000256" key="14">
    <source>
        <dbReference type="RuleBase" id="RU362081"/>
    </source>
</evidence>
<dbReference type="PROSITE" id="PS50846">
    <property type="entry name" value="HMA_2"/>
    <property type="match status" value="1"/>
</dbReference>
<dbReference type="InterPro" id="IPR023299">
    <property type="entry name" value="ATPase_P-typ_cyto_dom_N"/>
</dbReference>
<dbReference type="PROSITE" id="PS00154">
    <property type="entry name" value="ATPASE_E1_E2"/>
    <property type="match status" value="1"/>
</dbReference>
<dbReference type="FunFam" id="2.70.150.10:FF:000020">
    <property type="entry name" value="Copper-exporting P-type ATPase A"/>
    <property type="match status" value="1"/>
</dbReference>
<keyword evidence="12" id="KW-0406">Ion transport</keyword>
<keyword evidence="16" id="KW-0378">Hydrolase</keyword>
<organism evidence="16 17">
    <name type="scientific">Methylobrevis pamukkalensis</name>
    <dbReference type="NCBI Taxonomy" id="1439726"/>
    <lineage>
        <taxon>Bacteria</taxon>
        <taxon>Pseudomonadati</taxon>
        <taxon>Pseudomonadota</taxon>
        <taxon>Alphaproteobacteria</taxon>
        <taxon>Hyphomicrobiales</taxon>
        <taxon>Pleomorphomonadaceae</taxon>
        <taxon>Methylobrevis</taxon>
    </lineage>
</organism>
<keyword evidence="17" id="KW-1185">Reference proteome</keyword>
<dbReference type="SUPFAM" id="SSF56784">
    <property type="entry name" value="HAD-like"/>
    <property type="match status" value="1"/>
</dbReference>
<dbReference type="GO" id="GO:0043682">
    <property type="term" value="F:P-type divalent copper transporter activity"/>
    <property type="evidence" value="ECO:0007669"/>
    <property type="project" value="TreeGrafter"/>
</dbReference>
<dbReference type="InterPro" id="IPR017969">
    <property type="entry name" value="Heavy-metal-associated_CS"/>
</dbReference>
<keyword evidence="4" id="KW-0813">Transport</keyword>
<evidence type="ECO:0000256" key="10">
    <source>
        <dbReference type="ARBA" id="ARBA00022967"/>
    </source>
</evidence>
<dbReference type="InterPro" id="IPR001757">
    <property type="entry name" value="P_typ_ATPase"/>
</dbReference>
<dbReference type="EC" id="7.2.2.8" evidence="3"/>
<sequence length="641" mass="65903">MTAPLSSAPSAAAPAAAPLRRTLDIRGMTCAACSARVEKVLSRVDGVIEAHVNLPLERADVVLRPGTADAALVEAVDLAGYEAILRADDPAARRRAREEAEAVQLAEWRSTLVVFVVSALLTAPFLYAMAGMAVGNHHLLSPVTQLVLAGLVQVIAGARFYRGAYHALRGGSANMDVLVALGTTTAFVFSAVMVLTRGHAAAGHLYFEGSATILTLILAGKLMEARAKAGTTAAIRALMKLRPETASRVTPTGEETVPVEALGLGDLVRVRPGERVPVDGVVVAGQSSLDESLVTGESLPVEKGEGEKVIAGTLNGEGVLTLRTSALGEDTTLARITRMVENAQTGKAPVQKLVDRISAVFVPVVVVIALLAFSGWMIAGAGLEAALVAAVSVLVVACPCALGLATPTALVAGTGAAARAGILVKDVDTLERAHRIDTVIFDKTGTLTVGRPAVTDVVAANGDTDGLLALAAAVQGESRHPLAGAVVEAAGGRGLVLLPVSEFRSHTGRGVSATVEGETIAIGNAALMAELGVDVGRFDKDFARLEAEAKTVTHVARGGVAIGLLALADTLRPEAAEAVLMLKAKGIEARMLTGDSAAVAKAIADKVGLSGWRGPVRPEEKSARWPPCARPAAMWPWSATG</sequence>
<evidence type="ECO:0000256" key="5">
    <source>
        <dbReference type="ARBA" id="ARBA00022475"/>
    </source>
</evidence>
<dbReference type="CDD" id="cd00371">
    <property type="entry name" value="HMA"/>
    <property type="match status" value="1"/>
</dbReference>
<feature type="transmembrane region" description="Helical" evidence="14">
    <location>
        <begin position="357"/>
        <end position="379"/>
    </location>
</feature>
<evidence type="ECO:0000256" key="3">
    <source>
        <dbReference type="ARBA" id="ARBA00012517"/>
    </source>
</evidence>
<dbReference type="InterPro" id="IPR036163">
    <property type="entry name" value="HMA_dom_sf"/>
</dbReference>
<evidence type="ECO:0000256" key="4">
    <source>
        <dbReference type="ARBA" id="ARBA00022448"/>
    </source>
</evidence>
<keyword evidence="9 14" id="KW-0067">ATP-binding</keyword>
<dbReference type="GO" id="GO:0060003">
    <property type="term" value="P:copper ion export"/>
    <property type="evidence" value="ECO:0007669"/>
    <property type="project" value="UniProtKB-ARBA"/>
</dbReference>
<dbReference type="Gene3D" id="3.40.50.1000">
    <property type="entry name" value="HAD superfamily/HAD-like"/>
    <property type="match status" value="1"/>
</dbReference>
<dbReference type="PROSITE" id="PS01047">
    <property type="entry name" value="HMA_1"/>
    <property type="match status" value="1"/>
</dbReference>
<dbReference type="NCBIfam" id="TIGR01525">
    <property type="entry name" value="ATPase-IB_hvy"/>
    <property type="match status" value="1"/>
</dbReference>
<feature type="transmembrane region" description="Helical" evidence="14">
    <location>
        <begin position="201"/>
        <end position="219"/>
    </location>
</feature>
<dbReference type="AlphaFoldDB" id="A0A1E3H878"/>
<keyword evidence="5 14" id="KW-1003">Cell membrane</keyword>
<feature type="domain" description="HMA" evidence="15">
    <location>
        <begin position="19"/>
        <end position="84"/>
    </location>
</feature>
<dbReference type="Gene3D" id="2.70.150.10">
    <property type="entry name" value="Calcium-transporting ATPase, cytoplasmic transduction domain A"/>
    <property type="match status" value="1"/>
</dbReference>
<dbReference type="Gene3D" id="3.40.1110.10">
    <property type="entry name" value="Calcium-transporting ATPase, cytoplasmic domain N"/>
    <property type="match status" value="1"/>
</dbReference>
<dbReference type="PRINTS" id="PR00119">
    <property type="entry name" value="CATATPASE"/>
</dbReference>
<evidence type="ECO:0000256" key="13">
    <source>
        <dbReference type="ARBA" id="ARBA00023136"/>
    </source>
</evidence>
<keyword evidence="11 14" id="KW-1133">Transmembrane helix</keyword>
<dbReference type="PANTHER" id="PTHR43520:SF8">
    <property type="entry name" value="P-TYPE CU(+) TRANSPORTER"/>
    <property type="match status" value="1"/>
</dbReference>
<dbReference type="EMBL" id="MCRJ01000001">
    <property type="protein sequence ID" value="ODN72549.1"/>
    <property type="molecule type" value="Genomic_DNA"/>
</dbReference>
<keyword evidence="7 14" id="KW-0479">Metal-binding</keyword>
<dbReference type="RefSeq" id="WP_342586175.1">
    <property type="nucleotide sequence ID" value="NZ_MCRJ01000001.1"/>
</dbReference>
<keyword evidence="10" id="KW-1278">Translocase</keyword>
<dbReference type="Gene3D" id="3.30.70.100">
    <property type="match status" value="1"/>
</dbReference>
<dbReference type="InterPro" id="IPR036412">
    <property type="entry name" value="HAD-like_sf"/>
</dbReference>
<feature type="transmembrane region" description="Helical" evidence="14">
    <location>
        <begin position="385"/>
        <end position="405"/>
    </location>
</feature>
<dbReference type="GO" id="GO:0005507">
    <property type="term" value="F:copper ion binding"/>
    <property type="evidence" value="ECO:0007669"/>
    <property type="project" value="TreeGrafter"/>
</dbReference>
<dbReference type="GO" id="GO:0055070">
    <property type="term" value="P:copper ion homeostasis"/>
    <property type="evidence" value="ECO:0007669"/>
    <property type="project" value="TreeGrafter"/>
</dbReference>
<evidence type="ECO:0000256" key="1">
    <source>
        <dbReference type="ARBA" id="ARBA00004651"/>
    </source>
</evidence>
<dbReference type="GO" id="GO:0140581">
    <property type="term" value="F:P-type monovalent copper transporter activity"/>
    <property type="evidence" value="ECO:0007669"/>
    <property type="project" value="UniProtKB-EC"/>
</dbReference>
<dbReference type="Pfam" id="PF00702">
    <property type="entry name" value="Hydrolase"/>
    <property type="match status" value="1"/>
</dbReference>
<dbReference type="FunFam" id="3.30.70.100:FF:000005">
    <property type="entry name" value="Copper-exporting P-type ATPase A"/>
    <property type="match status" value="1"/>
</dbReference>
<feature type="transmembrane region" description="Helical" evidence="14">
    <location>
        <begin position="112"/>
        <end position="133"/>
    </location>
</feature>
<comment type="subcellular location">
    <subcellularLocation>
        <location evidence="1">Cell membrane</location>
        <topology evidence="1">Multi-pass membrane protein</topology>
    </subcellularLocation>
</comment>
<dbReference type="InterPro" id="IPR023214">
    <property type="entry name" value="HAD_sf"/>
</dbReference>
<accession>A0A1E3H878</accession>
<dbReference type="SUPFAM" id="SSF81660">
    <property type="entry name" value="Metal cation-transporting ATPase, ATP-binding domain N"/>
    <property type="match status" value="1"/>
</dbReference>
<dbReference type="NCBIfam" id="TIGR01494">
    <property type="entry name" value="ATPase_P-type"/>
    <property type="match status" value="1"/>
</dbReference>
<evidence type="ECO:0000256" key="9">
    <source>
        <dbReference type="ARBA" id="ARBA00022840"/>
    </source>
</evidence>
<dbReference type="InterPro" id="IPR006121">
    <property type="entry name" value="HMA_dom"/>
</dbReference>
<dbReference type="GO" id="GO:0005524">
    <property type="term" value="F:ATP binding"/>
    <property type="evidence" value="ECO:0007669"/>
    <property type="project" value="UniProtKB-UniRule"/>
</dbReference>
<dbReference type="InterPro" id="IPR023298">
    <property type="entry name" value="ATPase_P-typ_TM_dom_sf"/>
</dbReference>
<dbReference type="GO" id="GO:0016887">
    <property type="term" value="F:ATP hydrolysis activity"/>
    <property type="evidence" value="ECO:0007669"/>
    <property type="project" value="InterPro"/>
</dbReference>
<evidence type="ECO:0000313" key="16">
    <source>
        <dbReference type="EMBL" id="ODN72549.1"/>
    </source>
</evidence>
<dbReference type="PRINTS" id="PR00943">
    <property type="entry name" value="CUATPASE"/>
</dbReference>
<dbReference type="InterPro" id="IPR008250">
    <property type="entry name" value="ATPase_P-typ_transduc_dom_A_sf"/>
</dbReference>
<dbReference type="SUPFAM" id="SSF55008">
    <property type="entry name" value="HMA, heavy metal-associated domain"/>
    <property type="match status" value="1"/>
</dbReference>
<dbReference type="SUPFAM" id="SSF81665">
    <property type="entry name" value="Calcium ATPase, transmembrane domain M"/>
    <property type="match status" value="1"/>
</dbReference>
<dbReference type="Pfam" id="PF00122">
    <property type="entry name" value="E1-E2_ATPase"/>
    <property type="match status" value="1"/>
</dbReference>
<keyword evidence="8 14" id="KW-0547">Nucleotide-binding</keyword>
<evidence type="ECO:0000256" key="6">
    <source>
        <dbReference type="ARBA" id="ARBA00022692"/>
    </source>
</evidence>
<evidence type="ECO:0000256" key="2">
    <source>
        <dbReference type="ARBA" id="ARBA00006024"/>
    </source>
</evidence>
<comment type="similarity">
    <text evidence="2 14">Belongs to the cation transport ATPase (P-type) (TC 3.A.3) family. Type IB subfamily.</text>
</comment>
<dbReference type="PANTHER" id="PTHR43520">
    <property type="entry name" value="ATP7, ISOFORM B"/>
    <property type="match status" value="1"/>
</dbReference>
<dbReference type="Pfam" id="PF00403">
    <property type="entry name" value="HMA"/>
    <property type="match status" value="1"/>
</dbReference>
<evidence type="ECO:0000256" key="12">
    <source>
        <dbReference type="ARBA" id="ARBA00023065"/>
    </source>
</evidence>
<evidence type="ECO:0000256" key="7">
    <source>
        <dbReference type="ARBA" id="ARBA00022723"/>
    </source>
</evidence>
<evidence type="ECO:0000256" key="8">
    <source>
        <dbReference type="ARBA" id="ARBA00022741"/>
    </source>
</evidence>
<dbReference type="InterPro" id="IPR059000">
    <property type="entry name" value="ATPase_P-type_domA"/>
</dbReference>
<feature type="transmembrane region" description="Helical" evidence="14">
    <location>
        <begin position="173"/>
        <end position="195"/>
    </location>
</feature>
<gene>
    <name evidence="16" type="primary">copA_1</name>
    <name evidence="16" type="ORF">A6302_00040</name>
</gene>
<dbReference type="InterPro" id="IPR027256">
    <property type="entry name" value="P-typ_ATPase_IB"/>
</dbReference>